<evidence type="ECO:0000259" key="6">
    <source>
        <dbReference type="Pfam" id="PF10075"/>
    </source>
</evidence>
<keyword evidence="5" id="KW-0539">Nucleus</keyword>
<keyword evidence="8" id="KW-1185">Reference proteome</keyword>
<evidence type="ECO:0000256" key="5">
    <source>
        <dbReference type="ARBA" id="ARBA00023242"/>
    </source>
</evidence>
<protein>
    <submittedName>
        <fullName evidence="7">COP9 signalosome</fullName>
    </submittedName>
</protein>
<gene>
    <name evidence="7" type="ORF">BJX63DRAFT_420663</name>
</gene>
<feature type="domain" description="CSN8/PSMD8/EIF3K" evidence="6">
    <location>
        <begin position="47"/>
        <end position="188"/>
    </location>
</feature>
<evidence type="ECO:0000313" key="8">
    <source>
        <dbReference type="Proteomes" id="UP001610334"/>
    </source>
</evidence>
<dbReference type="EMBL" id="JBFXLT010000031">
    <property type="protein sequence ID" value="KAL2814796.1"/>
    <property type="molecule type" value="Genomic_DNA"/>
</dbReference>
<dbReference type="PANTHER" id="PTHR13339:SF0">
    <property type="entry name" value="COP9 SIGNALOSOME COMPLEX SUBUNIT 8"/>
    <property type="match status" value="1"/>
</dbReference>
<dbReference type="InterPro" id="IPR033464">
    <property type="entry name" value="CSN8_PSD8_EIF3K"/>
</dbReference>
<dbReference type="Pfam" id="PF10075">
    <property type="entry name" value="CSN8_PSD8_EIF3K"/>
    <property type="match status" value="1"/>
</dbReference>
<evidence type="ECO:0000256" key="1">
    <source>
        <dbReference type="ARBA" id="ARBA00004123"/>
    </source>
</evidence>
<dbReference type="PANTHER" id="PTHR13339">
    <property type="entry name" value="COP9 SIGNALOSOME COMPLEX SUBUNIT 8"/>
    <property type="match status" value="1"/>
</dbReference>
<name>A0ABR4HHB7_9EURO</name>
<dbReference type="Proteomes" id="UP001610334">
    <property type="component" value="Unassembled WGS sequence"/>
</dbReference>
<accession>A0ABR4HHB7</accession>
<evidence type="ECO:0000256" key="2">
    <source>
        <dbReference type="ARBA" id="ARBA00004496"/>
    </source>
</evidence>
<keyword evidence="4" id="KW-0736">Signalosome</keyword>
<organism evidence="7 8">
    <name type="scientific">Aspergillus granulosus</name>
    <dbReference type="NCBI Taxonomy" id="176169"/>
    <lineage>
        <taxon>Eukaryota</taxon>
        <taxon>Fungi</taxon>
        <taxon>Dikarya</taxon>
        <taxon>Ascomycota</taxon>
        <taxon>Pezizomycotina</taxon>
        <taxon>Eurotiomycetes</taxon>
        <taxon>Eurotiomycetidae</taxon>
        <taxon>Eurotiales</taxon>
        <taxon>Aspergillaceae</taxon>
        <taxon>Aspergillus</taxon>
        <taxon>Aspergillus subgen. Nidulantes</taxon>
    </lineage>
</organism>
<evidence type="ECO:0000256" key="4">
    <source>
        <dbReference type="ARBA" id="ARBA00022790"/>
    </source>
</evidence>
<evidence type="ECO:0000313" key="7">
    <source>
        <dbReference type="EMBL" id="KAL2814796.1"/>
    </source>
</evidence>
<keyword evidence="3" id="KW-0963">Cytoplasm</keyword>
<proteinExistence type="predicted"/>
<sequence length="209" mass="23811">MDLPQISLDQLSAVLSTVSTPVDLYNTLSDYEEQACLIPPKEVELLSVFYTLFFFSHLLTDQIEEARALTKRMPQPILQTDSIQNCLLLLRAVWQRKHTGIYKILRDLPWPAQVQPVVQSYENYFQNKTLKEVSNSYEAIRPAAAATYLGLDATLAQQGDQEIIRKFTACGWRWDPETQLLHPKPIVTAPPKENGLQTELSRVMALISH</sequence>
<dbReference type="InterPro" id="IPR033205">
    <property type="entry name" value="COP9_CSN8"/>
</dbReference>
<evidence type="ECO:0000256" key="3">
    <source>
        <dbReference type="ARBA" id="ARBA00022490"/>
    </source>
</evidence>
<comment type="caution">
    <text evidence="7">The sequence shown here is derived from an EMBL/GenBank/DDBJ whole genome shotgun (WGS) entry which is preliminary data.</text>
</comment>
<comment type="subcellular location">
    <subcellularLocation>
        <location evidence="2">Cytoplasm</location>
    </subcellularLocation>
    <subcellularLocation>
        <location evidence="1">Nucleus</location>
    </subcellularLocation>
</comment>
<reference evidence="7 8" key="1">
    <citation type="submission" date="2024-07" db="EMBL/GenBank/DDBJ databases">
        <title>Section-level genome sequencing and comparative genomics of Aspergillus sections Usti and Cavernicolus.</title>
        <authorList>
            <consortium name="Lawrence Berkeley National Laboratory"/>
            <person name="Nybo J.L."/>
            <person name="Vesth T.C."/>
            <person name="Theobald S."/>
            <person name="Frisvad J.C."/>
            <person name="Larsen T.O."/>
            <person name="Kjaerboelling I."/>
            <person name="Rothschild-Mancinelli K."/>
            <person name="Lyhne E.K."/>
            <person name="Kogle M.E."/>
            <person name="Barry K."/>
            <person name="Clum A."/>
            <person name="Na H."/>
            <person name="Ledsgaard L."/>
            <person name="Lin J."/>
            <person name="Lipzen A."/>
            <person name="Kuo A."/>
            <person name="Riley R."/>
            <person name="Mondo S."/>
            <person name="Labutti K."/>
            <person name="Haridas S."/>
            <person name="Pangalinan J."/>
            <person name="Salamov A.A."/>
            <person name="Simmons B.A."/>
            <person name="Magnuson J.K."/>
            <person name="Chen J."/>
            <person name="Drula E."/>
            <person name="Henrissat B."/>
            <person name="Wiebenga A."/>
            <person name="Lubbers R.J."/>
            <person name="Gomes A.C."/>
            <person name="Makela M.R."/>
            <person name="Stajich J."/>
            <person name="Grigoriev I.V."/>
            <person name="Mortensen U.H."/>
            <person name="De Vries R.P."/>
            <person name="Baker S.E."/>
            <person name="Andersen M.R."/>
        </authorList>
    </citation>
    <scope>NUCLEOTIDE SEQUENCE [LARGE SCALE GENOMIC DNA]</scope>
    <source>
        <strain evidence="7 8">CBS 588.65</strain>
    </source>
</reference>